<gene>
    <name evidence="3" type="ORF">B7492_22700</name>
</gene>
<protein>
    <submittedName>
        <fullName evidence="3">Transcriptional regulator</fullName>
    </submittedName>
</protein>
<dbReference type="InterPro" id="IPR010982">
    <property type="entry name" value="Lambda_DNA-bd_dom_sf"/>
</dbReference>
<dbReference type="InterPro" id="IPR001387">
    <property type="entry name" value="Cro/C1-type_HTH"/>
</dbReference>
<dbReference type="Proteomes" id="UP000192932">
    <property type="component" value="Chromosome"/>
</dbReference>
<dbReference type="CDD" id="cd00093">
    <property type="entry name" value="HTH_XRE"/>
    <property type="match status" value="1"/>
</dbReference>
<evidence type="ECO:0000313" key="3">
    <source>
        <dbReference type="EMBL" id="ARJ23834.1"/>
    </source>
</evidence>
<dbReference type="SUPFAM" id="SSF47413">
    <property type="entry name" value="lambda repressor-like DNA-binding domains"/>
    <property type="match status" value="1"/>
</dbReference>
<organism evidence="3 4">
    <name type="scientific">Bacillus mycoides</name>
    <dbReference type="NCBI Taxonomy" id="1405"/>
    <lineage>
        <taxon>Bacteria</taxon>
        <taxon>Bacillati</taxon>
        <taxon>Bacillota</taxon>
        <taxon>Bacilli</taxon>
        <taxon>Bacillales</taxon>
        <taxon>Bacillaceae</taxon>
        <taxon>Bacillus</taxon>
        <taxon>Bacillus cereus group</taxon>
    </lineage>
</organism>
<dbReference type="Pfam" id="PF12844">
    <property type="entry name" value="HTH_19"/>
    <property type="match status" value="1"/>
</dbReference>
<dbReference type="RefSeq" id="WP_085312367.1">
    <property type="nucleotide sequence ID" value="NZ_CP020743.1"/>
</dbReference>
<name>A0A1W6ADA1_BACMY</name>
<dbReference type="PANTHER" id="PTHR46558">
    <property type="entry name" value="TRACRIPTIONAL REGULATORY PROTEIN-RELATED-RELATED"/>
    <property type="match status" value="1"/>
</dbReference>
<feature type="domain" description="HTH cro/C1-type" evidence="2">
    <location>
        <begin position="6"/>
        <end position="60"/>
    </location>
</feature>
<evidence type="ECO:0000259" key="2">
    <source>
        <dbReference type="PROSITE" id="PS50943"/>
    </source>
</evidence>
<sequence length="90" mass="10699">MKREWLIKLREDKGLKQFEIAKTLDISSNYYCEIEKGKKNPRWNIAMRIAEFFGVSVENFFYNPTRVLRVYEEMEAKENEPITSIATSSK</sequence>
<accession>A0A1W6ADA1</accession>
<dbReference type="PROSITE" id="PS50943">
    <property type="entry name" value="HTH_CROC1"/>
    <property type="match status" value="1"/>
</dbReference>
<dbReference type="PANTHER" id="PTHR46558:SF4">
    <property type="entry name" value="DNA-BIDING PHAGE PROTEIN"/>
    <property type="match status" value="1"/>
</dbReference>
<dbReference type="GO" id="GO:0003677">
    <property type="term" value="F:DNA binding"/>
    <property type="evidence" value="ECO:0007669"/>
    <property type="project" value="UniProtKB-KW"/>
</dbReference>
<evidence type="ECO:0000256" key="1">
    <source>
        <dbReference type="ARBA" id="ARBA00023125"/>
    </source>
</evidence>
<dbReference type="Gene3D" id="1.10.260.40">
    <property type="entry name" value="lambda repressor-like DNA-binding domains"/>
    <property type="match status" value="1"/>
</dbReference>
<dbReference type="AlphaFoldDB" id="A0A1W6ADA1"/>
<keyword evidence="1" id="KW-0238">DNA-binding</keyword>
<dbReference type="EMBL" id="CP020743">
    <property type="protein sequence ID" value="ARJ23834.1"/>
    <property type="molecule type" value="Genomic_DNA"/>
</dbReference>
<proteinExistence type="predicted"/>
<reference evidence="3 4" key="1">
    <citation type="submission" date="2017-04" db="EMBL/GenBank/DDBJ databases">
        <title>The Characteristic of a Fine Plant Growth-Promoting Rhizobacteria Bacillus mycoides Gnyt1 and its Whole Genome Sequencing Analysis.</title>
        <authorList>
            <person name="Li J.H."/>
            <person name="Yao T."/>
        </authorList>
    </citation>
    <scope>NUCLEOTIDE SEQUENCE [LARGE SCALE GENOMIC DNA]</scope>
    <source>
        <strain evidence="3 4">Gnyt1</strain>
    </source>
</reference>
<evidence type="ECO:0000313" key="4">
    <source>
        <dbReference type="Proteomes" id="UP000192932"/>
    </source>
</evidence>
<dbReference type="SMART" id="SM00530">
    <property type="entry name" value="HTH_XRE"/>
    <property type="match status" value="1"/>
</dbReference>